<dbReference type="AlphaFoldDB" id="A0A915DLN5"/>
<sequence length="78" mass="9053">MATKIFESVEIVNVTILRMKDVLCYSTEQALKLFVRLEACLVVFDMWANDYSNQQVMKESGWNKNCVCDWLVAKSKLI</sequence>
<dbReference type="WBParaSite" id="jg20889">
    <property type="protein sequence ID" value="jg20889"/>
    <property type="gene ID" value="jg20889"/>
</dbReference>
<accession>A0A915DLN5</accession>
<evidence type="ECO:0000313" key="1">
    <source>
        <dbReference type="Proteomes" id="UP000887574"/>
    </source>
</evidence>
<dbReference type="Proteomes" id="UP000887574">
    <property type="component" value="Unplaced"/>
</dbReference>
<keyword evidence="1" id="KW-1185">Reference proteome</keyword>
<reference evidence="2" key="1">
    <citation type="submission" date="2022-11" db="UniProtKB">
        <authorList>
            <consortium name="WormBaseParasite"/>
        </authorList>
    </citation>
    <scope>IDENTIFICATION</scope>
</reference>
<name>A0A915DLN5_9BILA</name>
<organism evidence="1 2">
    <name type="scientific">Ditylenchus dipsaci</name>
    <dbReference type="NCBI Taxonomy" id="166011"/>
    <lineage>
        <taxon>Eukaryota</taxon>
        <taxon>Metazoa</taxon>
        <taxon>Ecdysozoa</taxon>
        <taxon>Nematoda</taxon>
        <taxon>Chromadorea</taxon>
        <taxon>Rhabditida</taxon>
        <taxon>Tylenchina</taxon>
        <taxon>Tylenchomorpha</taxon>
        <taxon>Sphaerularioidea</taxon>
        <taxon>Anguinidae</taxon>
        <taxon>Anguininae</taxon>
        <taxon>Ditylenchus</taxon>
    </lineage>
</organism>
<protein>
    <submittedName>
        <fullName evidence="2">Uncharacterized protein</fullName>
    </submittedName>
</protein>
<evidence type="ECO:0000313" key="2">
    <source>
        <dbReference type="WBParaSite" id="jg20889"/>
    </source>
</evidence>
<proteinExistence type="predicted"/>